<dbReference type="GO" id="GO:0005886">
    <property type="term" value="C:plasma membrane"/>
    <property type="evidence" value="ECO:0007669"/>
    <property type="project" value="UniProtKB-SubCell"/>
</dbReference>
<evidence type="ECO:0000256" key="8">
    <source>
        <dbReference type="SAM" id="MobiDB-lite"/>
    </source>
</evidence>
<dbReference type="Pfam" id="PF00528">
    <property type="entry name" value="BPD_transp_1"/>
    <property type="match status" value="1"/>
</dbReference>
<evidence type="ECO:0000256" key="4">
    <source>
        <dbReference type="ARBA" id="ARBA00022692"/>
    </source>
</evidence>
<feature type="domain" description="ABC transmembrane type-1" evidence="9">
    <location>
        <begin position="89"/>
        <end position="300"/>
    </location>
</feature>
<name>A0AA97I6S5_9MICO</name>
<feature type="transmembrane region" description="Helical" evidence="7">
    <location>
        <begin position="174"/>
        <end position="197"/>
    </location>
</feature>
<keyword evidence="6 7" id="KW-0472">Membrane</keyword>
<dbReference type="GO" id="GO:0055085">
    <property type="term" value="P:transmembrane transport"/>
    <property type="evidence" value="ECO:0007669"/>
    <property type="project" value="InterPro"/>
</dbReference>
<feature type="transmembrane region" description="Helical" evidence="7">
    <location>
        <begin position="93"/>
        <end position="115"/>
    </location>
</feature>
<dbReference type="InterPro" id="IPR035906">
    <property type="entry name" value="MetI-like_sf"/>
</dbReference>
<dbReference type="RefSeq" id="WP_317139408.1">
    <property type="nucleotide sequence ID" value="NZ_CP118157.1"/>
</dbReference>
<gene>
    <name evidence="10" type="ORF">N8K70_16315</name>
</gene>
<evidence type="ECO:0000256" key="5">
    <source>
        <dbReference type="ARBA" id="ARBA00022989"/>
    </source>
</evidence>
<keyword evidence="3" id="KW-1003">Cell membrane</keyword>
<dbReference type="CDD" id="cd06261">
    <property type="entry name" value="TM_PBP2"/>
    <property type="match status" value="1"/>
</dbReference>
<organism evidence="10 11">
    <name type="scientific">Microbacterium betulae</name>
    <dbReference type="NCBI Taxonomy" id="2981139"/>
    <lineage>
        <taxon>Bacteria</taxon>
        <taxon>Bacillati</taxon>
        <taxon>Actinomycetota</taxon>
        <taxon>Actinomycetes</taxon>
        <taxon>Micrococcales</taxon>
        <taxon>Microbacteriaceae</taxon>
        <taxon>Microbacterium</taxon>
    </lineage>
</organism>
<feature type="transmembrane region" description="Helical" evidence="7">
    <location>
        <begin position="25"/>
        <end position="52"/>
    </location>
</feature>
<evidence type="ECO:0000256" key="3">
    <source>
        <dbReference type="ARBA" id="ARBA00022475"/>
    </source>
</evidence>
<dbReference type="SUPFAM" id="SSF161098">
    <property type="entry name" value="MetI-like"/>
    <property type="match status" value="1"/>
</dbReference>
<feature type="transmembrane region" description="Helical" evidence="7">
    <location>
        <begin position="127"/>
        <end position="147"/>
    </location>
</feature>
<sequence length="308" mass="33721">MTTALLPGARPTPRPRRPGARRHGVIAWVFLAPFALVFLLYTAIPAVAALAMSLTDLRGTDLRDPFQVNLVGLDNYLRLFSDARFLRDVGNTATFVIVGVPLTMLLGLLLALALNTGIRRARGVFRTVFYAPVVTNVVAIALIWQYAFNSDGTVNEALGWFGFAGPGWLTETDLAMPVVILLGVWRNFGTAMVLFLAGLQAVPEEVYEAAALDGAGWWSRLWHVTLPLLRPTILLVSVLLTTFYLQVFDEPYLLTNGGPLGSTESIALYTYRQFGFGEFGLSSAASFITLVLVVVVSAVQFRLLRPRT</sequence>
<dbReference type="PROSITE" id="PS50928">
    <property type="entry name" value="ABC_TM1"/>
    <property type="match status" value="1"/>
</dbReference>
<evidence type="ECO:0000313" key="11">
    <source>
        <dbReference type="Proteomes" id="UP001305498"/>
    </source>
</evidence>
<comment type="similarity">
    <text evidence="7">Belongs to the binding-protein-dependent transport system permease family.</text>
</comment>
<accession>A0AA97I6S5</accession>
<keyword evidence="5 7" id="KW-1133">Transmembrane helix</keyword>
<evidence type="ECO:0000256" key="6">
    <source>
        <dbReference type="ARBA" id="ARBA00023136"/>
    </source>
</evidence>
<dbReference type="EMBL" id="CP118157">
    <property type="protein sequence ID" value="WOF22937.1"/>
    <property type="molecule type" value="Genomic_DNA"/>
</dbReference>
<dbReference type="PANTHER" id="PTHR30193">
    <property type="entry name" value="ABC TRANSPORTER PERMEASE PROTEIN"/>
    <property type="match status" value="1"/>
</dbReference>
<evidence type="ECO:0000259" key="9">
    <source>
        <dbReference type="PROSITE" id="PS50928"/>
    </source>
</evidence>
<keyword evidence="2 7" id="KW-0813">Transport</keyword>
<proteinExistence type="inferred from homology"/>
<dbReference type="Gene3D" id="1.10.3720.10">
    <property type="entry name" value="MetI-like"/>
    <property type="match status" value="1"/>
</dbReference>
<evidence type="ECO:0000256" key="2">
    <source>
        <dbReference type="ARBA" id="ARBA00022448"/>
    </source>
</evidence>
<dbReference type="Proteomes" id="UP001305498">
    <property type="component" value="Chromosome"/>
</dbReference>
<dbReference type="PANTHER" id="PTHR30193:SF37">
    <property type="entry name" value="INNER MEMBRANE ABC TRANSPORTER PERMEASE PROTEIN YCJO"/>
    <property type="match status" value="1"/>
</dbReference>
<feature type="region of interest" description="Disordered" evidence="8">
    <location>
        <begin position="1"/>
        <end position="20"/>
    </location>
</feature>
<reference evidence="10 11" key="1">
    <citation type="submission" date="2023-02" db="EMBL/GenBank/DDBJ databases">
        <title>Microbacterium betulae sp. nov., isolated from birch wood.</title>
        <authorList>
            <person name="Pasciak M."/>
            <person name="Pawlik K.J."/>
            <person name="Martynowski D."/>
            <person name="Laczmanski L."/>
            <person name="Ciekot J."/>
            <person name="Szponar B."/>
            <person name="Wojcik-Fatla A."/>
            <person name="Mackiewicz B."/>
            <person name="Farian E."/>
            <person name="Cholewa G."/>
            <person name="Cholewa A."/>
            <person name="Dutkiewicz J."/>
        </authorList>
    </citation>
    <scope>NUCLEOTIDE SEQUENCE [LARGE SCALE GENOMIC DNA]</scope>
    <source>
        <strain evidence="10 11">AB</strain>
    </source>
</reference>
<dbReference type="InterPro" id="IPR000515">
    <property type="entry name" value="MetI-like"/>
</dbReference>
<keyword evidence="4 7" id="KW-0812">Transmembrane</keyword>
<dbReference type="KEGG" id="mbet:N8K70_16315"/>
<feature type="transmembrane region" description="Helical" evidence="7">
    <location>
        <begin position="228"/>
        <end position="247"/>
    </location>
</feature>
<feature type="transmembrane region" description="Helical" evidence="7">
    <location>
        <begin position="284"/>
        <end position="304"/>
    </location>
</feature>
<comment type="subcellular location">
    <subcellularLocation>
        <location evidence="1 7">Cell membrane</location>
        <topology evidence="1 7">Multi-pass membrane protein</topology>
    </subcellularLocation>
</comment>
<evidence type="ECO:0000313" key="10">
    <source>
        <dbReference type="EMBL" id="WOF22937.1"/>
    </source>
</evidence>
<dbReference type="AlphaFoldDB" id="A0AA97I6S5"/>
<dbReference type="InterPro" id="IPR051393">
    <property type="entry name" value="ABC_transporter_permease"/>
</dbReference>
<evidence type="ECO:0000256" key="7">
    <source>
        <dbReference type="RuleBase" id="RU363032"/>
    </source>
</evidence>
<keyword evidence="11" id="KW-1185">Reference proteome</keyword>
<protein>
    <submittedName>
        <fullName evidence="10">Sugar ABC transporter permease</fullName>
    </submittedName>
</protein>
<evidence type="ECO:0000256" key="1">
    <source>
        <dbReference type="ARBA" id="ARBA00004651"/>
    </source>
</evidence>